<evidence type="ECO:0000256" key="3">
    <source>
        <dbReference type="PROSITE-ProRule" id="PRU00267"/>
    </source>
</evidence>
<accession>A0A4Q0A2M4</accession>
<dbReference type="Pfam" id="PF00505">
    <property type="entry name" value="HMG_box"/>
    <property type="match status" value="2"/>
</dbReference>
<keyword evidence="1 3" id="KW-0238">DNA-binding</keyword>
<dbReference type="GO" id="GO:0030154">
    <property type="term" value="P:cell differentiation"/>
    <property type="evidence" value="ECO:0007669"/>
    <property type="project" value="TreeGrafter"/>
</dbReference>
<evidence type="ECO:0000256" key="2">
    <source>
        <dbReference type="ARBA" id="ARBA00023163"/>
    </source>
</evidence>
<dbReference type="SUPFAM" id="SSF47095">
    <property type="entry name" value="HMG-box"/>
    <property type="match status" value="2"/>
</dbReference>
<feature type="region of interest" description="Disordered" evidence="4">
    <location>
        <begin position="165"/>
        <end position="213"/>
    </location>
</feature>
<keyword evidence="2" id="KW-0804">Transcription</keyword>
<evidence type="ECO:0000313" key="7">
    <source>
        <dbReference type="Proteomes" id="UP000268162"/>
    </source>
</evidence>
<name>A0A4Q0A2M4_9FUNG</name>
<dbReference type="Gene3D" id="1.10.30.10">
    <property type="entry name" value="High mobility group box domain"/>
    <property type="match status" value="2"/>
</dbReference>
<protein>
    <submittedName>
        <fullName evidence="6">High mobility group box domain-containing protein</fullName>
    </submittedName>
</protein>
<dbReference type="GO" id="GO:0005634">
    <property type="term" value="C:nucleus"/>
    <property type="evidence" value="ECO:0007669"/>
    <property type="project" value="UniProtKB-UniRule"/>
</dbReference>
<feature type="region of interest" description="Disordered" evidence="4">
    <location>
        <begin position="21"/>
        <end position="92"/>
    </location>
</feature>
<evidence type="ECO:0000256" key="1">
    <source>
        <dbReference type="ARBA" id="ARBA00023125"/>
    </source>
</evidence>
<proteinExistence type="predicted"/>
<dbReference type="InterPro" id="IPR036910">
    <property type="entry name" value="HMG_box_dom_sf"/>
</dbReference>
<feature type="DNA-binding region" description="HMG box" evidence="3">
    <location>
        <begin position="94"/>
        <end position="162"/>
    </location>
</feature>
<evidence type="ECO:0000259" key="5">
    <source>
        <dbReference type="PROSITE" id="PS50118"/>
    </source>
</evidence>
<dbReference type="InterPro" id="IPR009071">
    <property type="entry name" value="HMG_box_dom"/>
</dbReference>
<dbReference type="AlphaFoldDB" id="A0A4Q0A2M4"/>
<evidence type="ECO:0000313" key="6">
    <source>
        <dbReference type="EMBL" id="RKP40386.1"/>
    </source>
</evidence>
<dbReference type="EMBL" id="ML002211">
    <property type="protein sequence ID" value="RKP40386.1"/>
    <property type="molecule type" value="Genomic_DNA"/>
</dbReference>
<feature type="domain" description="HMG box" evidence="5">
    <location>
        <begin position="94"/>
        <end position="162"/>
    </location>
</feature>
<feature type="compositionally biased region" description="Acidic residues" evidence="4">
    <location>
        <begin position="180"/>
        <end position="192"/>
    </location>
</feature>
<dbReference type="InterPro" id="IPR050140">
    <property type="entry name" value="SRY-related_HMG-box_TF-like"/>
</dbReference>
<sequence>MSEPLKQQYFEKARSLKDKFVAENPDFVYTRRPNNSRRVAESSGDVGRPHQGLGSDSDEAQRRGKGAKSGPASAGGKGARGAVPINPLTRPDRLKRPMNAYLIFNQDMRHRLLSENPNMSVSEISKSIGDKWRAMDAAQKHHYNQRAQQLKDDFKAKNPNYVFTRRTKKDMALQHGGYHDDDDDDEDNDDAQGDGNGGGENRSRKKRIRGGQAPRHPMSAFLYYLREQRPAYAEQFPGSSVGPISKLVAQKWRLLSVEERVPWQEKADADKRRYAEERAIYHGQAQPNTAS</sequence>
<dbReference type="SMART" id="SM00398">
    <property type="entry name" value="HMG"/>
    <property type="match status" value="2"/>
</dbReference>
<dbReference type="Proteomes" id="UP000268162">
    <property type="component" value="Unassembled WGS sequence"/>
</dbReference>
<dbReference type="GO" id="GO:0001228">
    <property type="term" value="F:DNA-binding transcription activator activity, RNA polymerase II-specific"/>
    <property type="evidence" value="ECO:0007669"/>
    <property type="project" value="TreeGrafter"/>
</dbReference>
<organism evidence="6 7">
    <name type="scientific">Dimargaris cristalligena</name>
    <dbReference type="NCBI Taxonomy" id="215637"/>
    <lineage>
        <taxon>Eukaryota</taxon>
        <taxon>Fungi</taxon>
        <taxon>Fungi incertae sedis</taxon>
        <taxon>Zoopagomycota</taxon>
        <taxon>Kickxellomycotina</taxon>
        <taxon>Dimargaritomycetes</taxon>
        <taxon>Dimargaritales</taxon>
        <taxon>Dimargaritaceae</taxon>
        <taxon>Dimargaris</taxon>
    </lineage>
</organism>
<reference evidence="7" key="1">
    <citation type="journal article" date="2018" name="Nat. Microbiol.">
        <title>Leveraging single-cell genomics to expand the fungal tree of life.</title>
        <authorList>
            <person name="Ahrendt S.R."/>
            <person name="Quandt C.A."/>
            <person name="Ciobanu D."/>
            <person name="Clum A."/>
            <person name="Salamov A."/>
            <person name="Andreopoulos B."/>
            <person name="Cheng J.F."/>
            <person name="Woyke T."/>
            <person name="Pelin A."/>
            <person name="Henrissat B."/>
            <person name="Reynolds N.K."/>
            <person name="Benny G.L."/>
            <person name="Smith M.E."/>
            <person name="James T.Y."/>
            <person name="Grigoriev I.V."/>
        </authorList>
    </citation>
    <scope>NUCLEOTIDE SEQUENCE [LARGE SCALE GENOMIC DNA]</scope>
    <source>
        <strain evidence="7">RSA 468</strain>
    </source>
</reference>
<dbReference type="PANTHER" id="PTHR10270:SF161">
    <property type="entry name" value="SEX-DETERMINING REGION Y PROTEIN"/>
    <property type="match status" value="1"/>
</dbReference>
<evidence type="ECO:0000256" key="4">
    <source>
        <dbReference type="SAM" id="MobiDB-lite"/>
    </source>
</evidence>
<dbReference type="PANTHER" id="PTHR10270">
    <property type="entry name" value="SOX TRANSCRIPTION FACTOR"/>
    <property type="match status" value="1"/>
</dbReference>
<keyword evidence="7" id="KW-1185">Reference proteome</keyword>
<feature type="DNA-binding region" description="HMG box" evidence="3">
    <location>
        <begin position="214"/>
        <end position="282"/>
    </location>
</feature>
<keyword evidence="3" id="KW-0539">Nucleus</keyword>
<dbReference type="PROSITE" id="PS50118">
    <property type="entry name" value="HMG_BOX_2"/>
    <property type="match status" value="2"/>
</dbReference>
<dbReference type="CDD" id="cd00084">
    <property type="entry name" value="HMG-box_SF"/>
    <property type="match status" value="1"/>
</dbReference>
<dbReference type="GO" id="GO:0000978">
    <property type="term" value="F:RNA polymerase II cis-regulatory region sequence-specific DNA binding"/>
    <property type="evidence" value="ECO:0007669"/>
    <property type="project" value="TreeGrafter"/>
</dbReference>
<feature type="domain" description="HMG box" evidence="5">
    <location>
        <begin position="214"/>
        <end position="282"/>
    </location>
</feature>
<dbReference type="STRING" id="215637.A0A4Q0A2M4"/>
<gene>
    <name evidence="6" type="ORF">BJ085DRAFT_23195</name>
</gene>